<dbReference type="GO" id="GO:0051087">
    <property type="term" value="F:protein-folding chaperone binding"/>
    <property type="evidence" value="ECO:0007669"/>
    <property type="project" value="InterPro"/>
</dbReference>
<dbReference type="GO" id="GO:0001671">
    <property type="term" value="F:ATPase activator activity"/>
    <property type="evidence" value="ECO:0007669"/>
    <property type="project" value="InterPro"/>
</dbReference>
<dbReference type="NCBIfam" id="TIGR00714">
    <property type="entry name" value="hscB"/>
    <property type="match status" value="1"/>
</dbReference>
<evidence type="ECO:0000259" key="2">
    <source>
        <dbReference type="PROSITE" id="PS50076"/>
    </source>
</evidence>
<dbReference type="Pfam" id="PF00226">
    <property type="entry name" value="DnaJ"/>
    <property type="match status" value="1"/>
</dbReference>
<dbReference type="GO" id="GO:0044571">
    <property type="term" value="P:[2Fe-2S] cluster assembly"/>
    <property type="evidence" value="ECO:0007669"/>
    <property type="project" value="InterPro"/>
</dbReference>
<reference evidence="3" key="1">
    <citation type="submission" date="2020-07" db="EMBL/GenBank/DDBJ databases">
        <title>Huge and variable diversity of episymbiotic CPR bacteria and DPANN archaea in groundwater ecosystems.</title>
        <authorList>
            <person name="He C.Y."/>
            <person name="Keren R."/>
            <person name="Whittaker M."/>
            <person name="Farag I.F."/>
            <person name="Doudna J."/>
            <person name="Cate J.H.D."/>
            <person name="Banfield J.F."/>
        </authorList>
    </citation>
    <scope>NUCLEOTIDE SEQUENCE</scope>
    <source>
        <strain evidence="3">NC_groundwater_763_Ag_S-0.2um_68_21</strain>
    </source>
</reference>
<dbReference type="CDD" id="cd06257">
    <property type="entry name" value="DnaJ"/>
    <property type="match status" value="1"/>
</dbReference>
<name>A0A932HYP1_UNCTE</name>
<dbReference type="InterPro" id="IPR036869">
    <property type="entry name" value="J_dom_sf"/>
</dbReference>
<feature type="domain" description="J" evidence="2">
    <location>
        <begin position="32"/>
        <end position="104"/>
    </location>
</feature>
<comment type="caution">
    <text evidence="3">The sequence shown here is derived from an EMBL/GenBank/DDBJ whole genome shotgun (WGS) entry which is preliminary data.</text>
</comment>
<dbReference type="InterPro" id="IPR001623">
    <property type="entry name" value="DnaJ_domain"/>
</dbReference>
<evidence type="ECO:0000313" key="3">
    <source>
        <dbReference type="EMBL" id="MBI3127717.1"/>
    </source>
</evidence>
<organism evidence="3 4">
    <name type="scientific">Tectimicrobiota bacterium</name>
    <dbReference type="NCBI Taxonomy" id="2528274"/>
    <lineage>
        <taxon>Bacteria</taxon>
        <taxon>Pseudomonadati</taxon>
        <taxon>Nitrospinota/Tectimicrobiota group</taxon>
        <taxon>Candidatus Tectimicrobiota</taxon>
    </lineage>
</organism>
<gene>
    <name evidence="3" type="primary">hscB</name>
    <name evidence="3" type="ORF">HYZ11_08955</name>
</gene>
<evidence type="ECO:0000313" key="4">
    <source>
        <dbReference type="Proteomes" id="UP000782312"/>
    </source>
</evidence>
<dbReference type="EMBL" id="JACPUR010000019">
    <property type="protein sequence ID" value="MBI3127717.1"/>
    <property type="molecule type" value="Genomic_DNA"/>
</dbReference>
<comment type="function">
    <text evidence="1">Co-chaperone involved in the maturation of iron-sulfur cluster-containing proteins. Seems to help targeting proteins to be folded toward HscA.</text>
</comment>
<dbReference type="InterPro" id="IPR004640">
    <property type="entry name" value="HscB"/>
</dbReference>
<accession>A0A932HYP1</accession>
<protein>
    <submittedName>
        <fullName evidence="3">Fe-S protein assembly co-chaperone HscB</fullName>
    </submittedName>
</protein>
<dbReference type="Gene3D" id="1.10.287.110">
    <property type="entry name" value="DnaJ domain"/>
    <property type="match status" value="1"/>
</dbReference>
<proteinExistence type="predicted"/>
<sequence>MGETMHEALTDEKEFALLGEGGEVRRIPAEVSHFGLFGLPPKVSLDERALEARYHALSRRLHPDFFMNAPVGERIRSLEASARLNEAYKILRDPVRRAVYLVERASGKLAENDARPPADLLEQILEAQEAAAELRCGCEGEEAEELRGRIQAARECFEALRAGQRKALEDLGAQWDRAVDEGRTVPEDALRRLRSVLSQRNYIENTLRSLREALETAS</sequence>
<dbReference type="PANTHER" id="PTHR14021:SF15">
    <property type="entry name" value="IRON-SULFUR CLUSTER CO-CHAPERONE PROTEIN HSCB"/>
    <property type="match status" value="1"/>
</dbReference>
<dbReference type="Proteomes" id="UP000782312">
    <property type="component" value="Unassembled WGS sequence"/>
</dbReference>
<dbReference type="SMART" id="SM00271">
    <property type="entry name" value="DnaJ"/>
    <property type="match status" value="1"/>
</dbReference>
<dbReference type="GO" id="GO:1990230">
    <property type="term" value="C:iron-sulfur cluster transfer complex"/>
    <property type="evidence" value="ECO:0007669"/>
    <property type="project" value="TreeGrafter"/>
</dbReference>
<dbReference type="PROSITE" id="PS50076">
    <property type="entry name" value="DNAJ_2"/>
    <property type="match status" value="1"/>
</dbReference>
<dbReference type="PANTHER" id="PTHR14021">
    <property type="entry name" value="IRON-SULFUR CLUSTER CO-CHAPERONE PROTEIN HSCB"/>
    <property type="match status" value="1"/>
</dbReference>
<dbReference type="SUPFAM" id="SSF46565">
    <property type="entry name" value="Chaperone J-domain"/>
    <property type="match status" value="1"/>
</dbReference>
<evidence type="ECO:0000256" key="1">
    <source>
        <dbReference type="ARBA" id="ARBA00025596"/>
    </source>
</evidence>
<dbReference type="AlphaFoldDB" id="A0A932HYP1"/>